<dbReference type="PROSITE" id="PS51257">
    <property type="entry name" value="PROKAR_LIPOPROTEIN"/>
    <property type="match status" value="1"/>
</dbReference>
<organism evidence="4 5">
    <name type="scientific">Streptosporangium fragile</name>
    <dbReference type="NCBI Taxonomy" id="46186"/>
    <lineage>
        <taxon>Bacteria</taxon>
        <taxon>Bacillati</taxon>
        <taxon>Actinomycetota</taxon>
        <taxon>Actinomycetes</taxon>
        <taxon>Streptosporangiales</taxon>
        <taxon>Streptosporangiaceae</taxon>
        <taxon>Streptosporangium</taxon>
    </lineage>
</organism>
<dbReference type="RefSeq" id="WP_344981149.1">
    <property type="nucleotide sequence ID" value="NZ_BAAAVI010000090.1"/>
</dbReference>
<dbReference type="Proteomes" id="UP001500831">
    <property type="component" value="Unassembled WGS sequence"/>
</dbReference>
<keyword evidence="5" id="KW-1185">Reference proteome</keyword>
<sequence>MRPTWVLLVLIAAAAACGNGPVATTPPPPSPPSTPAPAPSALATPAPVTFVEAAEIVERAVRGRVTNLQLYGPQPPVVWLAEVLGRDGTLTDLRVSATTGEVSGKQVQDTEAAAGAARLMAADRVGAWGVWRATSGAVPGSWITAAVLDEEHGTVVWEVEAVDPARKVRKIEVNAATGAARVLL</sequence>
<reference evidence="5" key="1">
    <citation type="journal article" date="2019" name="Int. J. Syst. Evol. Microbiol.">
        <title>The Global Catalogue of Microorganisms (GCM) 10K type strain sequencing project: providing services to taxonomists for standard genome sequencing and annotation.</title>
        <authorList>
            <consortium name="The Broad Institute Genomics Platform"/>
            <consortium name="The Broad Institute Genome Sequencing Center for Infectious Disease"/>
            <person name="Wu L."/>
            <person name="Ma J."/>
        </authorList>
    </citation>
    <scope>NUCLEOTIDE SEQUENCE [LARGE SCALE GENOMIC DNA]</scope>
    <source>
        <strain evidence="5">JCM 6242</strain>
    </source>
</reference>
<dbReference type="Gene3D" id="3.10.450.40">
    <property type="match status" value="1"/>
</dbReference>
<accession>A0ABP6IS22</accession>
<feature type="domain" description="PepSY" evidence="3">
    <location>
        <begin position="137"/>
        <end position="179"/>
    </location>
</feature>
<evidence type="ECO:0000256" key="1">
    <source>
        <dbReference type="SAM" id="MobiDB-lite"/>
    </source>
</evidence>
<dbReference type="Pfam" id="PF03413">
    <property type="entry name" value="PepSY"/>
    <property type="match status" value="1"/>
</dbReference>
<evidence type="ECO:0000313" key="4">
    <source>
        <dbReference type="EMBL" id="GAA2907294.1"/>
    </source>
</evidence>
<feature type="chain" id="PRO_5045234936" description="PepSY domain-containing protein" evidence="2">
    <location>
        <begin position="19"/>
        <end position="184"/>
    </location>
</feature>
<dbReference type="InterPro" id="IPR025711">
    <property type="entry name" value="PepSY"/>
</dbReference>
<feature type="compositionally biased region" description="Pro residues" evidence="1">
    <location>
        <begin position="24"/>
        <end position="38"/>
    </location>
</feature>
<gene>
    <name evidence="4" type="ORF">GCM10010517_73640</name>
</gene>
<comment type="caution">
    <text evidence="4">The sequence shown here is derived from an EMBL/GenBank/DDBJ whole genome shotgun (WGS) entry which is preliminary data.</text>
</comment>
<proteinExistence type="predicted"/>
<feature type="region of interest" description="Disordered" evidence="1">
    <location>
        <begin position="22"/>
        <end position="41"/>
    </location>
</feature>
<evidence type="ECO:0000256" key="2">
    <source>
        <dbReference type="SAM" id="SignalP"/>
    </source>
</evidence>
<evidence type="ECO:0000259" key="3">
    <source>
        <dbReference type="Pfam" id="PF03413"/>
    </source>
</evidence>
<keyword evidence="2" id="KW-0732">Signal</keyword>
<name>A0ABP6IS22_9ACTN</name>
<dbReference type="EMBL" id="BAAAVI010000090">
    <property type="protein sequence ID" value="GAA2907294.1"/>
    <property type="molecule type" value="Genomic_DNA"/>
</dbReference>
<evidence type="ECO:0000313" key="5">
    <source>
        <dbReference type="Proteomes" id="UP001500831"/>
    </source>
</evidence>
<protein>
    <recommendedName>
        <fullName evidence="3">PepSY domain-containing protein</fullName>
    </recommendedName>
</protein>
<feature type="signal peptide" evidence="2">
    <location>
        <begin position="1"/>
        <end position="18"/>
    </location>
</feature>